<reference evidence="9 12" key="3">
    <citation type="journal article" date="2011" name="Nature">
        <title>The Medicago genome provides insight into the evolution of rhizobial symbioses.</title>
        <authorList>
            <person name="Young N.D."/>
            <person name="Debelle F."/>
            <person name="Oldroyd G.E."/>
            <person name="Geurts R."/>
            <person name="Cannon S.B."/>
            <person name="Udvardi M.K."/>
            <person name="Benedito V.A."/>
            <person name="Mayer K.F."/>
            <person name="Gouzy J."/>
            <person name="Schoof H."/>
            <person name="Van de Peer Y."/>
            <person name="Proost S."/>
            <person name="Cook D.R."/>
            <person name="Meyers B.C."/>
            <person name="Spannagl M."/>
            <person name="Cheung F."/>
            <person name="De Mita S."/>
            <person name="Krishnakumar V."/>
            <person name="Gundlach H."/>
            <person name="Zhou S."/>
            <person name="Mudge J."/>
            <person name="Bharti A.K."/>
            <person name="Murray J.D."/>
            <person name="Naoumkina M.A."/>
            <person name="Rosen B."/>
            <person name="Silverstein K.A."/>
            <person name="Tang H."/>
            <person name="Rombauts S."/>
            <person name="Zhao P.X."/>
            <person name="Zhou P."/>
            <person name="Barbe V."/>
            <person name="Bardou P."/>
            <person name="Bechner M."/>
            <person name="Bellec A."/>
            <person name="Berger A."/>
            <person name="Berges H."/>
            <person name="Bidwell S."/>
            <person name="Bisseling T."/>
            <person name="Choisne N."/>
            <person name="Couloux A."/>
            <person name="Denny R."/>
            <person name="Deshpande S."/>
            <person name="Dai X."/>
            <person name="Doyle J.J."/>
            <person name="Dudez A.M."/>
            <person name="Farmer A.D."/>
            <person name="Fouteau S."/>
            <person name="Franken C."/>
            <person name="Gibelin C."/>
            <person name="Gish J."/>
            <person name="Goldstein S."/>
            <person name="Gonzalez A.J."/>
            <person name="Green P.J."/>
            <person name="Hallab A."/>
            <person name="Hartog M."/>
            <person name="Hua A."/>
            <person name="Humphray S.J."/>
            <person name="Jeong D.H."/>
            <person name="Jing Y."/>
            <person name="Jocker A."/>
            <person name="Kenton S.M."/>
            <person name="Kim D.J."/>
            <person name="Klee K."/>
            <person name="Lai H."/>
            <person name="Lang C."/>
            <person name="Lin S."/>
            <person name="Macmil S.L."/>
            <person name="Magdelenat G."/>
            <person name="Matthews L."/>
            <person name="McCorrison J."/>
            <person name="Monaghan E.L."/>
            <person name="Mun J.H."/>
            <person name="Najar F.Z."/>
            <person name="Nicholson C."/>
            <person name="Noirot C."/>
            <person name="O'Bleness M."/>
            <person name="Paule C.R."/>
            <person name="Poulain J."/>
            <person name="Prion F."/>
            <person name="Qin B."/>
            <person name="Qu C."/>
            <person name="Retzel E.F."/>
            <person name="Riddle C."/>
            <person name="Sallet E."/>
            <person name="Samain S."/>
            <person name="Samson N."/>
            <person name="Sanders I."/>
            <person name="Saurat O."/>
            <person name="Scarpelli C."/>
            <person name="Schiex T."/>
            <person name="Segurens B."/>
            <person name="Severin A.J."/>
            <person name="Sherrier D.J."/>
            <person name="Shi R."/>
            <person name="Sims S."/>
            <person name="Singer S.R."/>
            <person name="Sinharoy S."/>
            <person name="Sterck L."/>
            <person name="Viollet A."/>
            <person name="Wang B.B."/>
            <person name="Wang K."/>
            <person name="Wang M."/>
            <person name="Wang X."/>
            <person name="Warfsmann J."/>
            <person name="Weissenbach J."/>
            <person name="White D.D."/>
            <person name="White J.D."/>
            <person name="Wiley G.B."/>
            <person name="Wincker P."/>
            <person name="Xing Y."/>
            <person name="Yang L."/>
            <person name="Yao Z."/>
            <person name="Ying F."/>
            <person name="Zhai J."/>
            <person name="Zhou L."/>
            <person name="Zuber A."/>
            <person name="Denarie J."/>
            <person name="Dixon R.A."/>
            <person name="May G.D."/>
            <person name="Schwartz D.C."/>
            <person name="Rogers J."/>
            <person name="Quetier F."/>
            <person name="Town C.D."/>
            <person name="Roe B.A."/>
        </authorList>
    </citation>
    <scope>NUCLEOTIDE SEQUENCE [LARGE SCALE GENOMIC DNA]</scope>
    <source>
        <strain evidence="9">A17</strain>
        <strain evidence="11 12">cv. Jemalong A17</strain>
    </source>
</reference>
<evidence type="ECO:0000256" key="5">
    <source>
        <dbReference type="ARBA" id="ARBA00022989"/>
    </source>
</evidence>
<name>A2Q469_MEDTR</name>
<comment type="similarity">
    <text evidence="3 7">Belongs to the PRA1 family.</text>
</comment>
<evidence type="ECO:0000256" key="7">
    <source>
        <dbReference type="RuleBase" id="RU363107"/>
    </source>
</evidence>
<reference evidence="13" key="6">
    <citation type="journal article" date="2018" name="Nat. Plants">
        <title>Whole-genome landscape of Medicago truncatula symbiotic genes.</title>
        <authorList>
            <person name="Pecrix Y."/>
            <person name="Staton S.E."/>
            <person name="Sallet E."/>
            <person name="Lelandais-Briere C."/>
            <person name="Moreau S."/>
            <person name="Carrere S."/>
            <person name="Blein T."/>
            <person name="Jardinaud M.F."/>
            <person name="Latrasse D."/>
            <person name="Zouine M."/>
            <person name="Zahm M."/>
            <person name="Kreplak J."/>
            <person name="Mayjonade B."/>
            <person name="Satge C."/>
            <person name="Perez M."/>
            <person name="Cauet S."/>
            <person name="Marande W."/>
            <person name="Chantry-Darmon C."/>
            <person name="Lopez-Roques C."/>
            <person name="Bouchez O."/>
            <person name="Berard A."/>
            <person name="Debelle F."/>
            <person name="Munos S."/>
            <person name="Bendahmane A."/>
            <person name="Berges H."/>
            <person name="Niebel A."/>
            <person name="Buitink J."/>
            <person name="Frugier F."/>
            <person name="Benhamed M."/>
            <person name="Crespi M."/>
            <person name="Gouzy J."/>
            <person name="Gamas P."/>
        </authorList>
    </citation>
    <scope>NUCLEOTIDE SEQUENCE [LARGE SCALE GENOMIC DNA]</scope>
    <source>
        <strain evidence="13">cv. Jemalong A17</strain>
    </source>
</reference>
<evidence type="ECO:0000256" key="2">
    <source>
        <dbReference type="ARBA" id="ARBA00004127"/>
    </source>
</evidence>
<dbReference type="GO" id="GO:0016020">
    <property type="term" value="C:membrane"/>
    <property type="evidence" value="ECO:0007669"/>
    <property type="project" value="UniProtKB-SubCell"/>
</dbReference>
<dbReference type="PANTHER" id="PTHR19317">
    <property type="entry name" value="PRENYLATED RAB ACCEPTOR 1-RELATED"/>
    <property type="match status" value="1"/>
</dbReference>
<feature type="transmembrane region" description="Helical" evidence="7">
    <location>
        <begin position="65"/>
        <end position="85"/>
    </location>
</feature>
<evidence type="ECO:0000256" key="3">
    <source>
        <dbReference type="ARBA" id="ARBA00006483"/>
    </source>
</evidence>
<dbReference type="GO" id="GO:0016192">
    <property type="term" value="P:vesicle-mediated transport"/>
    <property type="evidence" value="ECO:0000318"/>
    <property type="project" value="GO_Central"/>
</dbReference>
<dbReference type="Proteomes" id="UP000002051">
    <property type="component" value="Chromosome 2"/>
</dbReference>
<reference evidence="10" key="7">
    <citation type="journal article" date="2018" name="Nat. Plants">
        <title>Whole-genome landscape of Medicago truncatula symbiotic genes.</title>
        <authorList>
            <person name="Pecrix Y."/>
            <person name="Gamas P."/>
            <person name="Carrere S."/>
        </authorList>
    </citation>
    <scope>NUCLEOTIDE SEQUENCE</scope>
    <source>
        <tissue evidence="10">Leaves</tissue>
    </source>
</reference>
<feature type="transmembrane region" description="Helical" evidence="7">
    <location>
        <begin position="128"/>
        <end position="161"/>
    </location>
</feature>
<dbReference type="eggNOG" id="KOG3142">
    <property type="taxonomic scope" value="Eukaryota"/>
</dbReference>
<dbReference type="Pfam" id="PF03208">
    <property type="entry name" value="PRA1"/>
    <property type="match status" value="1"/>
</dbReference>
<accession>A2Q469</accession>
<dbReference type="EMBL" id="PSQE01000002">
    <property type="protein sequence ID" value="RHN76291.1"/>
    <property type="molecule type" value="Genomic_DNA"/>
</dbReference>
<evidence type="ECO:0000313" key="9">
    <source>
        <dbReference type="EMBL" id="AES67873.1"/>
    </source>
</evidence>
<organism evidence="8">
    <name type="scientific">Medicago truncatula</name>
    <name type="common">Barrel medic</name>
    <name type="synonym">Medicago tribuloides</name>
    <dbReference type="NCBI Taxonomy" id="3880"/>
    <lineage>
        <taxon>Eukaryota</taxon>
        <taxon>Viridiplantae</taxon>
        <taxon>Streptophyta</taxon>
        <taxon>Embryophyta</taxon>
        <taxon>Tracheophyta</taxon>
        <taxon>Spermatophyta</taxon>
        <taxon>Magnoliopsida</taxon>
        <taxon>eudicotyledons</taxon>
        <taxon>Gunneridae</taxon>
        <taxon>Pentapetalae</taxon>
        <taxon>rosids</taxon>
        <taxon>fabids</taxon>
        <taxon>Fabales</taxon>
        <taxon>Fabaceae</taxon>
        <taxon>Papilionoideae</taxon>
        <taxon>50 kb inversion clade</taxon>
        <taxon>NPAAA clade</taxon>
        <taxon>Hologalegina</taxon>
        <taxon>IRL clade</taxon>
        <taxon>Trifolieae</taxon>
        <taxon>Medicago</taxon>
    </lineage>
</organism>
<reference evidence="8" key="1">
    <citation type="submission" date="2005-01" db="EMBL/GenBank/DDBJ databases">
        <authorList>
            <person name="Town C.D."/>
        </authorList>
    </citation>
    <scope>NUCLEOTIDE SEQUENCE</scope>
</reference>
<dbReference type="GO" id="GO:0005794">
    <property type="term" value="C:Golgi apparatus"/>
    <property type="evidence" value="ECO:0000318"/>
    <property type="project" value="GO_Central"/>
</dbReference>
<dbReference type="PANTHER" id="PTHR19317:SF2">
    <property type="entry name" value="PRA1 FAMILY PROTEIN F2"/>
    <property type="match status" value="1"/>
</dbReference>
<keyword evidence="4 7" id="KW-0812">Transmembrane</keyword>
<keyword evidence="5 7" id="KW-1133">Transmembrane helix</keyword>
<evidence type="ECO:0000313" key="12">
    <source>
        <dbReference type="Proteomes" id="UP000002051"/>
    </source>
</evidence>
<evidence type="ECO:0000313" key="11">
    <source>
        <dbReference type="EnsemblPlants" id="AES67873"/>
    </source>
</evidence>
<evidence type="ECO:0000256" key="6">
    <source>
        <dbReference type="ARBA" id="ARBA00023136"/>
    </source>
</evidence>
<dbReference type="EMBL" id="AC155896">
    <property type="protein sequence ID" value="ABN08419.1"/>
    <property type="molecule type" value="Genomic_DNA"/>
</dbReference>
<dbReference type="PaxDb" id="3880-AES67873"/>
<evidence type="ECO:0000256" key="4">
    <source>
        <dbReference type="ARBA" id="ARBA00022692"/>
    </source>
</evidence>
<reference evidence="9 12" key="4">
    <citation type="journal article" date="2014" name="BMC Genomics">
        <title>An improved genome release (version Mt4.0) for the model legume Medicago truncatula.</title>
        <authorList>
            <person name="Tang H."/>
            <person name="Krishnakumar V."/>
            <person name="Bidwell S."/>
            <person name="Rosen B."/>
            <person name="Chan A."/>
            <person name="Zhou S."/>
            <person name="Gentzbittel L."/>
            <person name="Childs K.L."/>
            <person name="Yandell M."/>
            <person name="Gundlach H."/>
            <person name="Mayer K.F."/>
            <person name="Schwartz D.C."/>
            <person name="Town C.D."/>
        </authorList>
    </citation>
    <scope>GENOME REANNOTATION</scope>
    <source>
        <strain evidence="11 12">cv. Jemalong A17</strain>
    </source>
</reference>
<dbReference type="Proteomes" id="UP000265566">
    <property type="component" value="Chromosome 2"/>
</dbReference>
<keyword evidence="12" id="KW-1185">Reference proteome</keyword>
<dbReference type="OMA" id="FRVNYTF"/>
<evidence type="ECO:0000313" key="8">
    <source>
        <dbReference type="EMBL" id="ABN08419.1"/>
    </source>
</evidence>
<dbReference type="EMBL" id="CM001218">
    <property type="protein sequence ID" value="AES67873.1"/>
    <property type="molecule type" value="Genomic_DNA"/>
</dbReference>
<reference evidence="8" key="2">
    <citation type="submission" date="2007-03" db="EMBL/GenBank/DDBJ databases">
        <authorList>
            <consortium name="The International Medicago Genome Annotation Group"/>
        </authorList>
    </citation>
    <scope>NUCLEOTIDE SEQUENCE</scope>
</reference>
<dbReference type="GO" id="GO:0005783">
    <property type="term" value="C:endoplasmic reticulum"/>
    <property type="evidence" value="ECO:0000318"/>
    <property type="project" value="GO_Central"/>
</dbReference>
<comment type="subcellular location">
    <subcellularLocation>
        <location evidence="2">Endomembrane system</location>
        <topology evidence="2">Multi-pass membrane protein</topology>
    </subcellularLocation>
    <subcellularLocation>
        <location evidence="7">Membrane</location>
        <topology evidence="7">Multi-pass membrane protein</topology>
    </subcellularLocation>
</comment>
<evidence type="ECO:0000313" key="13">
    <source>
        <dbReference type="Proteomes" id="UP000265566"/>
    </source>
</evidence>
<protein>
    <recommendedName>
        <fullName evidence="7">PRA1 family protein</fullName>
    </recommendedName>
</protein>
<dbReference type="HOGENOM" id="CLU_060198_2_1_1"/>
<evidence type="ECO:0000313" key="10">
    <source>
        <dbReference type="EMBL" id="RHN76291.1"/>
    </source>
</evidence>
<reference evidence="11" key="5">
    <citation type="submission" date="2015-04" db="UniProtKB">
        <authorList>
            <consortium name="EnsemblPlants"/>
        </authorList>
    </citation>
    <scope>IDENTIFICATION</scope>
    <source>
        <strain evidence="11">cv. Jemalong A17</strain>
    </source>
</reference>
<evidence type="ECO:0000256" key="1">
    <source>
        <dbReference type="ARBA" id="ARBA00002501"/>
    </source>
</evidence>
<dbReference type="AlphaFoldDB" id="A2Q469"/>
<keyword evidence="7" id="KW-0813">Transport</keyword>
<dbReference type="InterPro" id="IPR004895">
    <property type="entry name" value="Prenylated_rab_accept_PRA1"/>
</dbReference>
<proteinExistence type="inferred from homology"/>
<gene>
    <name evidence="11" type="primary">11436345</name>
    <name evidence="9" type="ordered locus">MTR_2g100260</name>
    <name evidence="8" type="ORF">MtrDRAFT_AC155896g36v2</name>
    <name evidence="10" type="ORF">MtrunA17_Chr2g0330441</name>
</gene>
<comment type="function">
    <text evidence="1 7">May be involved in both secretory and endocytic intracellular trafficking in the endosomal/prevacuolar compartments.</text>
</comment>
<keyword evidence="6 7" id="KW-0472">Membrane</keyword>
<dbReference type="Gramene" id="rna12590">
    <property type="protein sequence ID" value="RHN76291.1"/>
    <property type="gene ID" value="gene12590"/>
</dbReference>
<dbReference type="EnsemblPlants" id="AES67873">
    <property type="protein sequence ID" value="AES67873"/>
    <property type="gene ID" value="MTR_2g100260"/>
</dbReference>
<dbReference type="KEGG" id="mtr:11436345"/>
<dbReference type="OrthoDB" id="63113at2759"/>
<sequence length="188" mass="21803">MTTTYGTIPTPLSPLQTNLQLISRTNESIKFVIGTRRPWKLFFNVQSFNLPRNFNDAISRYKINICFFEMNYTIILVIILFLSLLFHPTSLIVFLELMASWLFLYFLRDEPFTVFGRLISDRVVVFPMLILTVVFILFIGTIFNIFVAVFMCVVIVLHAAFRNTNDYSIADLFIDEEDVISFSPPNVS</sequence>